<keyword evidence="6" id="KW-0902">Two-component regulatory system</keyword>
<dbReference type="GO" id="GO:0005886">
    <property type="term" value="C:plasma membrane"/>
    <property type="evidence" value="ECO:0007669"/>
    <property type="project" value="TreeGrafter"/>
</dbReference>
<protein>
    <recommendedName>
        <fullName evidence="2">histidine kinase</fullName>
        <ecNumber evidence="2">2.7.13.3</ecNumber>
    </recommendedName>
</protein>
<keyword evidence="4" id="KW-0808">Transferase</keyword>
<dbReference type="PANTHER" id="PTHR45453:SF1">
    <property type="entry name" value="PHOSPHATE REGULON SENSOR PROTEIN PHOR"/>
    <property type="match status" value="1"/>
</dbReference>
<dbReference type="InterPro" id="IPR036097">
    <property type="entry name" value="HisK_dim/P_sf"/>
</dbReference>
<evidence type="ECO:0000256" key="6">
    <source>
        <dbReference type="ARBA" id="ARBA00023012"/>
    </source>
</evidence>
<feature type="domain" description="Histidine kinase" evidence="8">
    <location>
        <begin position="195"/>
        <end position="429"/>
    </location>
</feature>
<evidence type="ECO:0000313" key="9">
    <source>
        <dbReference type="EMBL" id="CAB4698196.1"/>
    </source>
</evidence>
<comment type="catalytic activity">
    <reaction evidence="1">
        <text>ATP + protein L-histidine = ADP + protein N-phospho-L-histidine.</text>
        <dbReference type="EC" id="2.7.13.3"/>
    </reaction>
</comment>
<accession>A0A6J7MMF2</accession>
<dbReference type="GO" id="GO:0016036">
    <property type="term" value="P:cellular response to phosphate starvation"/>
    <property type="evidence" value="ECO:0007669"/>
    <property type="project" value="TreeGrafter"/>
</dbReference>
<dbReference type="GO" id="GO:0004721">
    <property type="term" value="F:phosphoprotein phosphatase activity"/>
    <property type="evidence" value="ECO:0007669"/>
    <property type="project" value="TreeGrafter"/>
</dbReference>
<keyword evidence="3" id="KW-0597">Phosphoprotein</keyword>
<dbReference type="Pfam" id="PF00512">
    <property type="entry name" value="HisKA"/>
    <property type="match status" value="1"/>
</dbReference>
<evidence type="ECO:0000313" key="10">
    <source>
        <dbReference type="EMBL" id="CAB4979633.1"/>
    </source>
</evidence>
<dbReference type="EMBL" id="CAFBPW010000005">
    <property type="protein sequence ID" value="CAB5024014.1"/>
    <property type="molecule type" value="Genomic_DNA"/>
</dbReference>
<proteinExistence type="predicted"/>
<evidence type="ECO:0000313" key="11">
    <source>
        <dbReference type="EMBL" id="CAB5024014.1"/>
    </source>
</evidence>
<dbReference type="InterPro" id="IPR003661">
    <property type="entry name" value="HisK_dim/P_dom"/>
</dbReference>
<dbReference type="AlphaFoldDB" id="A0A6J7MMF2"/>
<dbReference type="CDD" id="cd00075">
    <property type="entry name" value="HATPase"/>
    <property type="match status" value="1"/>
</dbReference>
<evidence type="ECO:0000256" key="5">
    <source>
        <dbReference type="ARBA" id="ARBA00022777"/>
    </source>
</evidence>
<dbReference type="InterPro" id="IPR003594">
    <property type="entry name" value="HATPase_dom"/>
</dbReference>
<dbReference type="CDD" id="cd00082">
    <property type="entry name" value="HisKA"/>
    <property type="match status" value="1"/>
</dbReference>
<dbReference type="SUPFAM" id="SSF47384">
    <property type="entry name" value="Homodimeric domain of signal transducing histidine kinase"/>
    <property type="match status" value="1"/>
</dbReference>
<feature type="region of interest" description="Disordered" evidence="7">
    <location>
        <begin position="28"/>
        <end position="62"/>
    </location>
</feature>
<dbReference type="InterPro" id="IPR036890">
    <property type="entry name" value="HATPase_C_sf"/>
</dbReference>
<dbReference type="Pfam" id="PF02518">
    <property type="entry name" value="HATPase_c"/>
    <property type="match status" value="1"/>
</dbReference>
<dbReference type="PANTHER" id="PTHR45453">
    <property type="entry name" value="PHOSPHATE REGULON SENSOR PROTEIN PHOR"/>
    <property type="match status" value="1"/>
</dbReference>
<evidence type="ECO:0000259" key="8">
    <source>
        <dbReference type="PROSITE" id="PS50109"/>
    </source>
</evidence>
<dbReference type="SMART" id="SM00388">
    <property type="entry name" value="HisKA"/>
    <property type="match status" value="1"/>
</dbReference>
<evidence type="ECO:0000256" key="4">
    <source>
        <dbReference type="ARBA" id="ARBA00022679"/>
    </source>
</evidence>
<dbReference type="SMART" id="SM00387">
    <property type="entry name" value="HATPase_c"/>
    <property type="match status" value="1"/>
</dbReference>
<evidence type="ECO:0000256" key="7">
    <source>
        <dbReference type="SAM" id="MobiDB-lite"/>
    </source>
</evidence>
<dbReference type="Gene3D" id="1.10.287.130">
    <property type="match status" value="1"/>
</dbReference>
<dbReference type="EMBL" id="CAFBOG010000074">
    <property type="protein sequence ID" value="CAB4979633.1"/>
    <property type="molecule type" value="Genomic_DNA"/>
</dbReference>
<sequence>MQASSLIIVIVGLFAAAALGYFAARSAPKKQPAGSKNTLSSAGSASQSESDDPQGSGTEDADIMTGAGRAVAQESGSSASDLLERLRDAIEHIEQGVILCDDTGAELFRNQSALRYIEARDGLVLVEAAVEELMIKALTGRSVRREVELFGPPAQSFVVSAQPFTDGAGLGALAIVEDHSLRRRTETVRRDFVANISHELKTPIGALGLLAETIRDEPESEVVARLAERMIVEADRAAHTIDDLLELSRIEFGDETEFDQISVQSVVSEATARIAAAAGHSGIEVVVDLSPQIQVLGDRRQLVSAVFNLLDNAVKYSPEGSEILVTAVVESAESDPQELPLGLGPSGLSTGDIVRLSVADAGIGIPRKDLDRVFERFYRVDRARSRATGGTGLGLAIVRHVVSNHQGNVSVDSIEGVGTTFTLSLAAIQPLQENS</sequence>
<organism evidence="10">
    <name type="scientific">freshwater metagenome</name>
    <dbReference type="NCBI Taxonomy" id="449393"/>
    <lineage>
        <taxon>unclassified sequences</taxon>
        <taxon>metagenomes</taxon>
        <taxon>ecological metagenomes</taxon>
    </lineage>
</organism>
<evidence type="ECO:0000256" key="1">
    <source>
        <dbReference type="ARBA" id="ARBA00000085"/>
    </source>
</evidence>
<dbReference type="FunFam" id="3.30.565.10:FF:000006">
    <property type="entry name" value="Sensor histidine kinase WalK"/>
    <property type="match status" value="1"/>
</dbReference>
<dbReference type="InterPro" id="IPR005467">
    <property type="entry name" value="His_kinase_dom"/>
</dbReference>
<evidence type="ECO:0000256" key="2">
    <source>
        <dbReference type="ARBA" id="ARBA00012438"/>
    </source>
</evidence>
<dbReference type="InterPro" id="IPR050351">
    <property type="entry name" value="BphY/WalK/GraS-like"/>
</dbReference>
<evidence type="ECO:0000256" key="3">
    <source>
        <dbReference type="ARBA" id="ARBA00022553"/>
    </source>
</evidence>
<dbReference type="GO" id="GO:0000155">
    <property type="term" value="F:phosphorelay sensor kinase activity"/>
    <property type="evidence" value="ECO:0007669"/>
    <property type="project" value="InterPro"/>
</dbReference>
<dbReference type="PROSITE" id="PS50109">
    <property type="entry name" value="HIS_KIN"/>
    <property type="match status" value="1"/>
</dbReference>
<dbReference type="EC" id="2.7.13.3" evidence="2"/>
<name>A0A6J7MMF2_9ZZZZ</name>
<dbReference type="InterPro" id="IPR004358">
    <property type="entry name" value="Sig_transdc_His_kin-like_C"/>
</dbReference>
<dbReference type="Gene3D" id="3.30.565.10">
    <property type="entry name" value="Histidine kinase-like ATPase, C-terminal domain"/>
    <property type="match status" value="1"/>
</dbReference>
<dbReference type="EMBL" id="CAEZXS010000080">
    <property type="protein sequence ID" value="CAB4698196.1"/>
    <property type="molecule type" value="Genomic_DNA"/>
</dbReference>
<dbReference type="SUPFAM" id="SSF55874">
    <property type="entry name" value="ATPase domain of HSP90 chaperone/DNA topoisomerase II/histidine kinase"/>
    <property type="match status" value="1"/>
</dbReference>
<gene>
    <name evidence="9" type="ORF">UFOPK2582_00805</name>
    <name evidence="10" type="ORF">UFOPK3914_00950</name>
    <name evidence="11" type="ORF">UFOPK4173_00091</name>
</gene>
<reference evidence="10" key="1">
    <citation type="submission" date="2020-05" db="EMBL/GenBank/DDBJ databases">
        <authorList>
            <person name="Chiriac C."/>
            <person name="Salcher M."/>
            <person name="Ghai R."/>
            <person name="Kavagutti S V."/>
        </authorList>
    </citation>
    <scope>NUCLEOTIDE SEQUENCE</scope>
</reference>
<dbReference type="PRINTS" id="PR00344">
    <property type="entry name" value="BCTRLSENSOR"/>
</dbReference>
<keyword evidence="5" id="KW-0418">Kinase</keyword>